<dbReference type="AlphaFoldDB" id="A0A016TLH6"/>
<organism evidence="1 2">
    <name type="scientific">Ancylostoma ceylanicum</name>
    <dbReference type="NCBI Taxonomy" id="53326"/>
    <lineage>
        <taxon>Eukaryota</taxon>
        <taxon>Metazoa</taxon>
        <taxon>Ecdysozoa</taxon>
        <taxon>Nematoda</taxon>
        <taxon>Chromadorea</taxon>
        <taxon>Rhabditida</taxon>
        <taxon>Rhabditina</taxon>
        <taxon>Rhabditomorpha</taxon>
        <taxon>Strongyloidea</taxon>
        <taxon>Ancylostomatidae</taxon>
        <taxon>Ancylostomatinae</taxon>
        <taxon>Ancylostoma</taxon>
    </lineage>
</organism>
<dbReference type="Proteomes" id="UP000024635">
    <property type="component" value="Unassembled WGS sequence"/>
</dbReference>
<comment type="caution">
    <text evidence="1">The sequence shown here is derived from an EMBL/GenBank/DDBJ whole genome shotgun (WGS) entry which is preliminary data.</text>
</comment>
<dbReference type="EMBL" id="JARK01001427">
    <property type="protein sequence ID" value="EYC03859.1"/>
    <property type="molecule type" value="Genomic_DNA"/>
</dbReference>
<proteinExistence type="predicted"/>
<sequence length="102" mass="12393">MGLGYQTETLGLYKHLGCLERLHNHLRTVQARNDDSYQKRNRRSIDIDGRLRLPSMAARENTCTHDRSCQCEMRFFFFKSWLFWAFWAKQWEFSRKRAYPVL</sequence>
<gene>
    <name evidence="1" type="primary">Acey_s0091.g2462</name>
    <name evidence="1" type="ORF">Y032_0091g2462</name>
</gene>
<protein>
    <submittedName>
        <fullName evidence="1">Uncharacterized protein</fullName>
    </submittedName>
</protein>
<accession>A0A016TLH6</accession>
<keyword evidence="2" id="KW-1185">Reference proteome</keyword>
<reference evidence="2" key="1">
    <citation type="journal article" date="2015" name="Nat. Genet.">
        <title>The genome and transcriptome of the zoonotic hookworm Ancylostoma ceylanicum identify infection-specific gene families.</title>
        <authorList>
            <person name="Schwarz E.M."/>
            <person name="Hu Y."/>
            <person name="Antoshechkin I."/>
            <person name="Miller M.M."/>
            <person name="Sternberg P.W."/>
            <person name="Aroian R.V."/>
        </authorList>
    </citation>
    <scope>NUCLEOTIDE SEQUENCE</scope>
    <source>
        <strain evidence="2">HY135</strain>
    </source>
</reference>
<evidence type="ECO:0000313" key="1">
    <source>
        <dbReference type="EMBL" id="EYC03859.1"/>
    </source>
</evidence>
<evidence type="ECO:0000313" key="2">
    <source>
        <dbReference type="Proteomes" id="UP000024635"/>
    </source>
</evidence>
<name>A0A016TLH6_9BILA</name>